<dbReference type="InterPro" id="IPR013785">
    <property type="entry name" value="Aldolase_TIM"/>
</dbReference>
<dbReference type="Proteomes" id="UP001519271">
    <property type="component" value="Unassembled WGS sequence"/>
</dbReference>
<organism evidence="6 7">
    <name type="scientific">Youngiibacter multivorans</name>
    <dbReference type="NCBI Taxonomy" id="937251"/>
    <lineage>
        <taxon>Bacteria</taxon>
        <taxon>Bacillati</taxon>
        <taxon>Bacillota</taxon>
        <taxon>Clostridia</taxon>
        <taxon>Eubacteriales</taxon>
        <taxon>Clostridiaceae</taxon>
        <taxon>Youngiibacter</taxon>
    </lineage>
</organism>
<dbReference type="InterPro" id="IPR007197">
    <property type="entry name" value="rSAM"/>
</dbReference>
<dbReference type="EC" id="1.3.98.3" evidence="6"/>
<keyword evidence="4" id="KW-0411">Iron-sulfur</keyword>
<dbReference type="SFLD" id="SFLDS00029">
    <property type="entry name" value="Radical_SAM"/>
    <property type="match status" value="1"/>
</dbReference>
<proteinExistence type="predicted"/>
<dbReference type="PANTHER" id="PTHR13932:SF1">
    <property type="entry name" value="OXYGEN-INDEPENDENT COPROPORPHYRINOGEN-III OXIDASE-LIKE PROTEIN HEMZ"/>
    <property type="match status" value="1"/>
</dbReference>
<protein>
    <submittedName>
        <fullName evidence="6">Oxygen-independent coproporphyrinogen-3 oxidase</fullName>
        <ecNumber evidence="6">1.3.98.3</ecNumber>
    </submittedName>
</protein>
<dbReference type="RefSeq" id="WP_209458408.1">
    <property type="nucleotide sequence ID" value="NZ_JAGGKC010000003.1"/>
</dbReference>
<dbReference type="SMART" id="SM00729">
    <property type="entry name" value="Elp3"/>
    <property type="match status" value="1"/>
</dbReference>
<keyword evidence="7" id="KW-1185">Reference proteome</keyword>
<keyword evidence="3" id="KW-0408">Iron</keyword>
<evidence type="ECO:0000256" key="3">
    <source>
        <dbReference type="ARBA" id="ARBA00023004"/>
    </source>
</evidence>
<gene>
    <name evidence="6" type="ORF">J2Z34_000643</name>
</gene>
<evidence type="ECO:0000256" key="1">
    <source>
        <dbReference type="ARBA" id="ARBA00022691"/>
    </source>
</evidence>
<evidence type="ECO:0000313" key="6">
    <source>
        <dbReference type="EMBL" id="MBP1918172.1"/>
    </source>
</evidence>
<keyword evidence="1" id="KW-0949">S-adenosyl-L-methionine</keyword>
<dbReference type="InterPro" id="IPR006638">
    <property type="entry name" value="Elp3/MiaA/NifB-like_rSAM"/>
</dbReference>
<evidence type="ECO:0000313" key="7">
    <source>
        <dbReference type="Proteomes" id="UP001519271"/>
    </source>
</evidence>
<evidence type="ECO:0000256" key="4">
    <source>
        <dbReference type="ARBA" id="ARBA00023014"/>
    </source>
</evidence>
<dbReference type="Gene3D" id="3.20.20.70">
    <property type="entry name" value="Aldolase class I"/>
    <property type="match status" value="1"/>
</dbReference>
<dbReference type="SFLD" id="SFLDF00310">
    <property type="entry name" value="oxygen-independent_coproporphy"/>
    <property type="match status" value="1"/>
</dbReference>
<dbReference type="Pfam" id="PF04055">
    <property type="entry name" value="Radical_SAM"/>
    <property type="match status" value="1"/>
</dbReference>
<evidence type="ECO:0000259" key="5">
    <source>
        <dbReference type="PROSITE" id="PS51918"/>
    </source>
</evidence>
<dbReference type="PROSITE" id="PS51918">
    <property type="entry name" value="RADICAL_SAM"/>
    <property type="match status" value="1"/>
</dbReference>
<evidence type="ECO:0000256" key="2">
    <source>
        <dbReference type="ARBA" id="ARBA00022723"/>
    </source>
</evidence>
<dbReference type="CDD" id="cd01335">
    <property type="entry name" value="Radical_SAM"/>
    <property type="match status" value="1"/>
</dbReference>
<dbReference type="InterPro" id="IPR058240">
    <property type="entry name" value="rSAM_sf"/>
</dbReference>
<sequence length="474" mass="53449">MDISHSSNVIKITCPVDLGYHAYHIVSLYHPYADIRMVDEDSDICISLSSDRLRILFYGTEHLCGYAEKDDLRRALFTLLKERTGQELPWGILVGVRPSKVARKLLDGGMTFDQAAAEIRTRYLATDKKARLAALVAQRETELISGLDTTDSVSIYLGMPFCPTRCAYCSFASYPYKGNKYAEDYLRLMKKEIGLVSGYLDRNRKKVTTVYFGGGTPTSVGDREFREIMECIGNDIISGRNVREFTVEAGRADSITLDKLRAMKEFGADRISINPQTMNDGTLKLIGRNHDSADVERAFRMARSEGFDNINMDIIIGLPGEGIDEVRRTLEGISALSPESLTVHGLSMKRASRLYEEFVATGRFPIRSQAELNEMYAAAHIEAEKLGLLPYYMYRQKNIAGSHENVGFAKQGRENLYNILMIEEVESIIAIGADGISKKVGNGKIERFANFKDVREYVLRHDELMEKKIRFLET</sequence>
<name>A0ABS4G0W1_9CLOT</name>
<comment type="caution">
    <text evidence="6">The sequence shown here is derived from an EMBL/GenBank/DDBJ whole genome shotgun (WGS) entry which is preliminary data.</text>
</comment>
<reference evidence="6 7" key="1">
    <citation type="submission" date="2021-03" db="EMBL/GenBank/DDBJ databases">
        <title>Genomic Encyclopedia of Type Strains, Phase IV (KMG-IV): sequencing the most valuable type-strain genomes for metagenomic binning, comparative biology and taxonomic classification.</title>
        <authorList>
            <person name="Goeker M."/>
        </authorList>
    </citation>
    <scope>NUCLEOTIDE SEQUENCE [LARGE SCALE GENOMIC DNA]</scope>
    <source>
        <strain evidence="6 7">DSM 6139</strain>
    </source>
</reference>
<dbReference type="InterPro" id="IPR034505">
    <property type="entry name" value="Coproporphyrinogen-III_oxidase"/>
</dbReference>
<dbReference type="SFLD" id="SFLDG01065">
    <property type="entry name" value="anaerobic_coproporphyrinogen-I"/>
    <property type="match status" value="1"/>
</dbReference>
<keyword evidence="6" id="KW-0560">Oxidoreductase</keyword>
<dbReference type="NCBIfam" id="TIGR03994">
    <property type="entry name" value="rSAM_HemZ"/>
    <property type="match status" value="1"/>
</dbReference>
<dbReference type="SUPFAM" id="SSF102114">
    <property type="entry name" value="Radical SAM enzymes"/>
    <property type="match status" value="1"/>
</dbReference>
<feature type="domain" description="Radical SAM core" evidence="5">
    <location>
        <begin position="145"/>
        <end position="389"/>
    </location>
</feature>
<dbReference type="SFLD" id="SFLDG01082">
    <property type="entry name" value="B12-binding_domain_containing"/>
    <property type="match status" value="1"/>
</dbReference>
<keyword evidence="2" id="KW-0479">Metal-binding</keyword>
<dbReference type="InterPro" id="IPR023995">
    <property type="entry name" value="HemZ"/>
</dbReference>
<dbReference type="PANTHER" id="PTHR13932">
    <property type="entry name" value="COPROPORPHYRINIGEN III OXIDASE"/>
    <property type="match status" value="1"/>
</dbReference>
<dbReference type="EMBL" id="JAGGKC010000003">
    <property type="protein sequence ID" value="MBP1918172.1"/>
    <property type="molecule type" value="Genomic_DNA"/>
</dbReference>
<dbReference type="GO" id="GO:0051989">
    <property type="term" value="F:coproporphyrinogen dehydrogenase activity"/>
    <property type="evidence" value="ECO:0007669"/>
    <property type="project" value="UniProtKB-EC"/>
</dbReference>
<accession>A0ABS4G0W1</accession>